<organism evidence="6 7">
    <name type="scientific">Mesocricetus auratus</name>
    <name type="common">Golden hamster</name>
    <dbReference type="NCBI Taxonomy" id="10036"/>
    <lineage>
        <taxon>Eukaryota</taxon>
        <taxon>Metazoa</taxon>
        <taxon>Chordata</taxon>
        <taxon>Craniata</taxon>
        <taxon>Vertebrata</taxon>
        <taxon>Euteleostomi</taxon>
        <taxon>Mammalia</taxon>
        <taxon>Eutheria</taxon>
        <taxon>Euarchontoglires</taxon>
        <taxon>Glires</taxon>
        <taxon>Rodentia</taxon>
        <taxon>Myomorpha</taxon>
        <taxon>Muroidea</taxon>
        <taxon>Cricetidae</taxon>
        <taxon>Cricetinae</taxon>
        <taxon>Mesocricetus</taxon>
    </lineage>
</organism>
<dbReference type="InterPro" id="IPR003599">
    <property type="entry name" value="Ig_sub"/>
</dbReference>
<proteinExistence type="predicted"/>
<dbReference type="InterPro" id="IPR013783">
    <property type="entry name" value="Ig-like_fold"/>
</dbReference>
<keyword evidence="4" id="KW-0732">Signal</keyword>
<feature type="domain" description="Ig-like" evidence="5">
    <location>
        <begin position="681"/>
        <end position="761"/>
    </location>
</feature>
<dbReference type="Pfam" id="PF13895">
    <property type="entry name" value="Ig_2"/>
    <property type="match status" value="2"/>
</dbReference>
<dbReference type="PROSITE" id="PS50835">
    <property type="entry name" value="IG_LIKE"/>
    <property type="match status" value="3"/>
</dbReference>
<dbReference type="Proteomes" id="UP000886700">
    <property type="component" value="Unplaced"/>
</dbReference>
<dbReference type="PANTHER" id="PTHR11738:SF185">
    <property type="entry name" value="PLATELET GLYCOPROTEIN VI"/>
    <property type="match status" value="1"/>
</dbReference>
<protein>
    <submittedName>
        <fullName evidence="7">Leukocyte immunoglobulin-like receptor subfamily B member 2</fullName>
    </submittedName>
</protein>
<evidence type="ECO:0000256" key="4">
    <source>
        <dbReference type="SAM" id="SignalP"/>
    </source>
</evidence>
<keyword evidence="3" id="KW-1133">Transmembrane helix</keyword>
<dbReference type="KEGG" id="maua:101842025"/>
<keyword evidence="1" id="KW-1015">Disulfide bond</keyword>
<name>A0A3Q0DF31_MESAU</name>
<evidence type="ECO:0000259" key="5">
    <source>
        <dbReference type="PROSITE" id="PS50835"/>
    </source>
</evidence>
<reference evidence="7" key="1">
    <citation type="submission" date="2025-08" db="UniProtKB">
        <authorList>
            <consortium name="RefSeq"/>
        </authorList>
    </citation>
    <scope>IDENTIFICATION</scope>
    <source>
        <tissue evidence="7">Liver</tissue>
    </source>
</reference>
<dbReference type="GO" id="GO:0002764">
    <property type="term" value="P:immune response-regulating signaling pathway"/>
    <property type="evidence" value="ECO:0007669"/>
    <property type="project" value="TreeGrafter"/>
</dbReference>
<evidence type="ECO:0000313" key="6">
    <source>
        <dbReference type="Proteomes" id="UP000886700"/>
    </source>
</evidence>
<keyword evidence="6" id="KW-1185">Reference proteome</keyword>
<dbReference type="PANTHER" id="PTHR11738">
    <property type="entry name" value="MHC CLASS I NK CELL RECEPTOR"/>
    <property type="match status" value="1"/>
</dbReference>
<dbReference type="InterPro" id="IPR036179">
    <property type="entry name" value="Ig-like_dom_sf"/>
</dbReference>
<evidence type="ECO:0000256" key="1">
    <source>
        <dbReference type="ARBA" id="ARBA00023157"/>
    </source>
</evidence>
<dbReference type="SMART" id="SM00408">
    <property type="entry name" value="IGc2"/>
    <property type="match status" value="5"/>
</dbReference>
<keyword evidence="3" id="KW-0812">Transmembrane</keyword>
<keyword evidence="3" id="KW-0472">Membrane</keyword>
<evidence type="ECO:0000313" key="7">
    <source>
        <dbReference type="RefSeq" id="XP_021091034.2"/>
    </source>
</evidence>
<gene>
    <name evidence="7" type="primary">LOC101842025</name>
</gene>
<sequence>MGLGAALLGFVFLMDQSIWAQYGPPPQPYIWAVPGPVIPTGSGMSIFCRTPPGVTRVCLSSSVFNGKCLDSTPEGSQEVFEFSLQRMTHENVGVYYCEYRKGGQWSQKSDQLELVVTGVYQEKPSLTVDSIPQGFPERNVTLLCHTHSPFNIFILCRGGNASFPQNCSRQSHSTFLISPVSPGHSRTYRCFASPEHSPSLWSLPSDPLKLSIPVFSMEKIWAQYGLPSQPSIWAVPGAVISTGSDVSIFCRTPPGMTTVRLNHHVPKGKWLDHTPQGAQEVFEFSLQDMTHMNAGIYYCEYSNRGEWSLCHDKLELMVTGVYKEKPSLTVDAGPQGFSERNVTLLCHTPHSFHTFILCRGGNASFPLNCSRQSHSTFLISPVSPGHRSTYRCFGSYKHSPYLWSLPSDPLELSIPGTSDHTVVWISVAAVGFLFLLFLLLTCLYCLWTKCRATNGETRSQVKYKRSSPTMDMEGKHKYGDLEGSQPEDCRKVDTQVSAAERSQEVTYAQLRQHNFTEHLDPIPSNALQDTSTQTCVYASLTLSQEETQSIYKFPAWPHNSGPGCRAMSPAQPAFFCLGLCALQVIQAQSGPLPKPSLRAHPSSLVPLDQSVTLRCQGPPVVDLYRLEKLKSREYEDQDSLYINTMKISNAGRYRCSYQNGSHWSPASDQLELIATGVYDKPSLSAHPGSVVTSGGDMTLQCQTQHGFDQFVLYKEGDTEPYKKPERWHQADTGPHKKPQSWYRADFPITTVTATHSGIYRCYSFSSSSPYLWSAPSNPLELVVVGPSATPRQVPTELPSPITETSRRLYNLLSTKISTTEKSMNITISPEESSPPFGFSHQHYARGNLVRICLGAMIIIFLVGLLAEDWRSRKKRLPHRIRAVQRPLPPLPRA</sequence>
<dbReference type="InterPro" id="IPR007110">
    <property type="entry name" value="Ig-like_dom"/>
</dbReference>
<feature type="transmembrane region" description="Helical" evidence="3">
    <location>
        <begin position="848"/>
        <end position="866"/>
    </location>
</feature>
<feature type="domain" description="Ig-like" evidence="5">
    <location>
        <begin position="230"/>
        <end position="319"/>
    </location>
</feature>
<dbReference type="InterPro" id="IPR003598">
    <property type="entry name" value="Ig_sub2"/>
</dbReference>
<feature type="transmembrane region" description="Helical" evidence="3">
    <location>
        <begin position="422"/>
        <end position="447"/>
    </location>
</feature>
<feature type="signal peptide" evidence="4">
    <location>
        <begin position="1"/>
        <end position="20"/>
    </location>
</feature>
<dbReference type="RefSeq" id="XP_021091034.2">
    <property type="nucleotide sequence ID" value="XM_021235375.2"/>
</dbReference>
<evidence type="ECO:0000256" key="2">
    <source>
        <dbReference type="ARBA" id="ARBA00023319"/>
    </source>
</evidence>
<dbReference type="SMART" id="SM00409">
    <property type="entry name" value="IG"/>
    <property type="match status" value="6"/>
</dbReference>
<dbReference type="GeneID" id="101842025"/>
<dbReference type="InterPro" id="IPR050412">
    <property type="entry name" value="Ig-like_Receptors_ImmuneReg"/>
</dbReference>
<dbReference type="SUPFAM" id="SSF48726">
    <property type="entry name" value="Immunoglobulin"/>
    <property type="match status" value="6"/>
</dbReference>
<feature type="chain" id="PRO_5046371298" evidence="4">
    <location>
        <begin position="21"/>
        <end position="893"/>
    </location>
</feature>
<keyword evidence="2" id="KW-0393">Immunoglobulin domain</keyword>
<accession>A0A3Q0DF31</accession>
<dbReference type="AlphaFoldDB" id="A0A3Q0DF31"/>
<dbReference type="GO" id="GO:0005886">
    <property type="term" value="C:plasma membrane"/>
    <property type="evidence" value="ECO:0007669"/>
    <property type="project" value="TreeGrafter"/>
</dbReference>
<feature type="domain" description="Ig-like" evidence="5">
    <location>
        <begin position="593"/>
        <end position="671"/>
    </location>
</feature>
<evidence type="ECO:0000256" key="3">
    <source>
        <dbReference type="SAM" id="Phobius"/>
    </source>
</evidence>
<dbReference type="Gene3D" id="2.60.40.10">
    <property type="entry name" value="Immunoglobulins"/>
    <property type="match status" value="6"/>
</dbReference>